<dbReference type="PANTHER" id="PTHR16134:SF119">
    <property type="entry name" value="AT02038P-RELATED"/>
    <property type="match status" value="1"/>
</dbReference>
<dbReference type="InterPro" id="IPR036047">
    <property type="entry name" value="F-box-like_dom_sf"/>
</dbReference>
<dbReference type="EMBL" id="KV442049">
    <property type="protein sequence ID" value="OAQ28289.1"/>
    <property type="molecule type" value="Genomic_DNA"/>
</dbReference>
<keyword evidence="3" id="KW-1185">Reference proteome</keyword>
<evidence type="ECO:0000313" key="3">
    <source>
        <dbReference type="Proteomes" id="UP000078512"/>
    </source>
</evidence>
<organism evidence="2 3">
    <name type="scientific">Linnemannia elongata AG-77</name>
    <dbReference type="NCBI Taxonomy" id="1314771"/>
    <lineage>
        <taxon>Eukaryota</taxon>
        <taxon>Fungi</taxon>
        <taxon>Fungi incertae sedis</taxon>
        <taxon>Mucoromycota</taxon>
        <taxon>Mortierellomycotina</taxon>
        <taxon>Mortierellomycetes</taxon>
        <taxon>Mortierellales</taxon>
        <taxon>Mortierellaceae</taxon>
        <taxon>Linnemannia</taxon>
    </lineage>
</organism>
<dbReference type="SUPFAM" id="SSF52058">
    <property type="entry name" value="L domain-like"/>
    <property type="match status" value="1"/>
</dbReference>
<protein>
    <recommendedName>
        <fullName evidence="1">F-box domain-containing protein</fullName>
    </recommendedName>
</protein>
<name>A0A197JVH3_9FUNG</name>
<dbReference type="Gene3D" id="3.80.10.10">
    <property type="entry name" value="Ribonuclease Inhibitor"/>
    <property type="match status" value="1"/>
</dbReference>
<dbReference type="InterPro" id="IPR032675">
    <property type="entry name" value="LRR_dom_sf"/>
</dbReference>
<gene>
    <name evidence="2" type="ORF">K457DRAFT_20234</name>
</gene>
<dbReference type="PANTHER" id="PTHR16134">
    <property type="entry name" value="F-BOX/TPR REPEAT PROTEIN POF3"/>
    <property type="match status" value="1"/>
</dbReference>
<dbReference type="SUPFAM" id="SSF81383">
    <property type="entry name" value="F-box domain"/>
    <property type="match status" value="1"/>
</dbReference>
<evidence type="ECO:0000313" key="2">
    <source>
        <dbReference type="EMBL" id="OAQ28289.1"/>
    </source>
</evidence>
<dbReference type="Gene3D" id="1.20.1280.50">
    <property type="match status" value="1"/>
</dbReference>
<evidence type="ECO:0000259" key="1">
    <source>
        <dbReference type="Pfam" id="PF12937"/>
    </source>
</evidence>
<dbReference type="OrthoDB" id="2383826at2759"/>
<sequence>MTMTRRPSEEALSLLELVSLISYFLDPPDLFSCVQVSRLWNKAAVPSLWHTINDSEYQWPKILKAHDYPRINNGKDRNWIRATFSKYGAWIRVLSIHWRVTLEVAHFCGSCTNIHTLILSNPFKNKTILEEKELRAGRRGEPRIRPREGLLVSAMRSVVDRVSRFGGGPIAPETPGEREASVQQREWTMTSLFHRLIQQNHDLSGVRLSVTLQDLQTVDFPSSIYDTLASKRRFYVLENHADCNDLGALLETLPHIRYYSSSSWTVSSSPFQTTLPTLQALRLQDRIDTLFFASILQHLPNLRSLWIGGFRVTTPYCKENFIHEARNNIKPTTLQLLYLGRTTSLEDEMLRAIIPRIPDLRELTSGDLDETTILTLVECCRQLETVTLSVDQDSAKPVPDNALSYFLEGCPKLRVLDTSRYNVDATRLGEGRAWVCRDLEVLKCQIIGIERLSQTDEEISSTISTSSGDMSRFLAAQQSAFHVQQQIQYWQHQVYSRLASLTRLKTLVLWLDPVLEGAGSLEFTLETGMGQLSTLTRLEVFGFDGMTSRVGPAELTWIAQSWPRLCLLYGLKPSATPMTEVNPAKDALRAQFLALRPDVRLLTFHR</sequence>
<dbReference type="Pfam" id="PF12937">
    <property type="entry name" value="F-box-like"/>
    <property type="match status" value="1"/>
</dbReference>
<proteinExistence type="predicted"/>
<accession>A0A197JVH3</accession>
<reference evidence="2 3" key="1">
    <citation type="submission" date="2016-05" db="EMBL/GenBank/DDBJ databases">
        <title>Genome sequencing reveals origins of a unique bacterial endosymbiosis in the earliest lineages of terrestrial Fungi.</title>
        <authorList>
            <consortium name="DOE Joint Genome Institute"/>
            <person name="Uehling J."/>
            <person name="Gryganskyi A."/>
            <person name="Hameed K."/>
            <person name="Tschaplinski T."/>
            <person name="Misztal P."/>
            <person name="Wu S."/>
            <person name="Desiro A."/>
            <person name="Vande Pol N."/>
            <person name="Du Z.-Y."/>
            <person name="Zienkiewicz A."/>
            <person name="Zienkiewicz K."/>
            <person name="Morin E."/>
            <person name="Tisserant E."/>
            <person name="Splivallo R."/>
            <person name="Hainaut M."/>
            <person name="Henrissat B."/>
            <person name="Ohm R."/>
            <person name="Kuo A."/>
            <person name="Yan J."/>
            <person name="Lipzen A."/>
            <person name="Nolan M."/>
            <person name="Labutti K."/>
            <person name="Barry K."/>
            <person name="Goldstein A."/>
            <person name="Labbe J."/>
            <person name="Schadt C."/>
            <person name="Tuskan G."/>
            <person name="Grigoriev I."/>
            <person name="Martin F."/>
            <person name="Vilgalys R."/>
            <person name="Bonito G."/>
        </authorList>
    </citation>
    <scope>NUCLEOTIDE SEQUENCE [LARGE SCALE GENOMIC DNA]</scope>
    <source>
        <strain evidence="2 3">AG-77</strain>
    </source>
</reference>
<dbReference type="InterPro" id="IPR001810">
    <property type="entry name" value="F-box_dom"/>
</dbReference>
<dbReference type="Proteomes" id="UP000078512">
    <property type="component" value="Unassembled WGS sequence"/>
</dbReference>
<dbReference type="AlphaFoldDB" id="A0A197JVH3"/>
<feature type="domain" description="F-box" evidence="1">
    <location>
        <begin position="19"/>
        <end position="53"/>
    </location>
</feature>